<name>A0AAW0Q472_9GOBI</name>
<accession>A0AAW0Q472</accession>
<feature type="domain" description="Activating transcription factor 7-interacting protein Fn3" evidence="1">
    <location>
        <begin position="568"/>
        <end position="670"/>
    </location>
</feature>
<gene>
    <name evidence="2" type="ORF">WMY93_003201</name>
</gene>
<organism evidence="2 3">
    <name type="scientific">Mugilogobius chulae</name>
    <name type="common">yellowstripe goby</name>
    <dbReference type="NCBI Taxonomy" id="88201"/>
    <lineage>
        <taxon>Eukaryota</taxon>
        <taxon>Metazoa</taxon>
        <taxon>Chordata</taxon>
        <taxon>Craniata</taxon>
        <taxon>Vertebrata</taxon>
        <taxon>Euteleostomi</taxon>
        <taxon>Actinopterygii</taxon>
        <taxon>Neopterygii</taxon>
        <taxon>Teleostei</taxon>
        <taxon>Neoteleostei</taxon>
        <taxon>Acanthomorphata</taxon>
        <taxon>Gobiaria</taxon>
        <taxon>Gobiiformes</taxon>
        <taxon>Gobioidei</taxon>
        <taxon>Gobiidae</taxon>
        <taxon>Gobionellinae</taxon>
        <taxon>Mugilogobius</taxon>
    </lineage>
</organism>
<dbReference type="GO" id="GO:0005634">
    <property type="term" value="C:nucleus"/>
    <property type="evidence" value="ECO:0007669"/>
    <property type="project" value="TreeGrafter"/>
</dbReference>
<dbReference type="GO" id="GO:0003712">
    <property type="term" value="F:transcription coregulator activity"/>
    <property type="evidence" value="ECO:0007669"/>
    <property type="project" value="TreeGrafter"/>
</dbReference>
<dbReference type="InterPro" id="IPR056565">
    <property type="entry name" value="Fn3_ATF7IP"/>
</dbReference>
<protein>
    <recommendedName>
        <fullName evidence="1">Activating transcription factor 7-interacting protein Fn3 domain-containing protein</fullName>
    </recommendedName>
</protein>
<dbReference type="GO" id="GO:0005667">
    <property type="term" value="C:transcription regulator complex"/>
    <property type="evidence" value="ECO:0007669"/>
    <property type="project" value="TreeGrafter"/>
</dbReference>
<dbReference type="GO" id="GO:0006355">
    <property type="term" value="P:regulation of DNA-templated transcription"/>
    <property type="evidence" value="ECO:0007669"/>
    <property type="project" value="TreeGrafter"/>
</dbReference>
<reference evidence="3" key="1">
    <citation type="submission" date="2024-04" db="EMBL/GenBank/DDBJ databases">
        <title>Salinicola lusitanus LLJ914,a marine bacterium isolated from the Okinawa Trough.</title>
        <authorList>
            <person name="Li J."/>
        </authorList>
    </citation>
    <scope>NUCLEOTIDE SEQUENCE [LARGE SCALE GENOMIC DNA]</scope>
</reference>
<dbReference type="InterPro" id="IPR026085">
    <property type="entry name" value="ATF7-int"/>
</dbReference>
<dbReference type="PANTHER" id="PTHR23210:SF26">
    <property type="entry name" value="ACTIVATING TRANSCRIPTION FACTOR 7-INTERACTING PROTEIN 1"/>
    <property type="match status" value="1"/>
</dbReference>
<evidence type="ECO:0000259" key="1">
    <source>
        <dbReference type="Pfam" id="PF16794"/>
    </source>
</evidence>
<dbReference type="PANTHER" id="PTHR23210">
    <property type="entry name" value="ACTIVATING TRANSCRIPTION FACTOR 7 INTERACTING PROTEIN"/>
    <property type="match status" value="1"/>
</dbReference>
<dbReference type="EMBL" id="JBBPFD010000002">
    <property type="protein sequence ID" value="KAK7939875.1"/>
    <property type="molecule type" value="Genomic_DNA"/>
</dbReference>
<evidence type="ECO:0000313" key="3">
    <source>
        <dbReference type="Proteomes" id="UP001460270"/>
    </source>
</evidence>
<feature type="domain" description="Activating transcription factor 7-interacting protein Fn3" evidence="1">
    <location>
        <begin position="245"/>
        <end position="345"/>
    </location>
</feature>
<dbReference type="AlphaFoldDB" id="A0AAW0Q472"/>
<proteinExistence type="predicted"/>
<keyword evidence="3" id="KW-1185">Reference proteome</keyword>
<sequence>MCGQLGGKVAGISISLHDLLCPVNFDPFQCYVCHQASKDEFFQRLEICCFFLNIYLRPTEDHSVQTRVATACEAGDSKCDKTEGEDLDDLRKTIEQQEKTGMKYVDPFKVLQVRMTELGRRTQKALDHIAQQNSRTSLDSDTLVRSDSVTSSSAVLQPGVDISNVTEFMMIEGLAKLIKKEPADNTDITASAAVPIKRPKEEFCSPEMNRNPKRIKSEPEEVPYPLLPQFPFPSSLPLEATNYSVPPTVKVDLALIKNPSPQLSVAWTLDEDVPDAPPMASYSVYNATERAVDSGIFDEWQKVVELPAAPFPMFYLHKYRPGYKICVSVIGKDKFGRYGSFSKVVCAMNLSSATSAYPADPPSSGQTIRISKQELKRLIHQEVQCALKKKENSLDALIFDLRQHLGQEGHIEASIKMLQERCSSAPEHFSFFTLCIIHSSHTAALGQTDGSEAVILQKDKERVRSIHVENVALRAAIEDLDEQTRPSPVNNMARPNGVMKGLAKLLHIKKEPDDPQPAAEESVSVNSCCSPEVYNPKKIKLEKNEVPYPLLPELPFPTTLPLEAVKYNLPPKLKVDLALIKNPSPHLSVVWNLEENDPDAPPMATYSIYLTTEVAIGSNLFDGWKRLGEHAAEPLPMLSIYTKYKPGYKICVSVVGKDKFDRYGPFSEVTCGYI</sequence>
<comment type="caution">
    <text evidence="2">The sequence shown here is derived from an EMBL/GenBank/DDBJ whole genome shotgun (WGS) entry which is preliminary data.</text>
</comment>
<evidence type="ECO:0000313" key="2">
    <source>
        <dbReference type="EMBL" id="KAK7939875.1"/>
    </source>
</evidence>
<dbReference type="Proteomes" id="UP001460270">
    <property type="component" value="Unassembled WGS sequence"/>
</dbReference>
<dbReference type="Pfam" id="PF16794">
    <property type="entry name" value="fn3_4"/>
    <property type="match status" value="2"/>
</dbReference>